<feature type="domain" description="Lipoyl-binding" evidence="4">
    <location>
        <begin position="98"/>
        <end position="174"/>
    </location>
</feature>
<dbReference type="GO" id="GO:0009507">
    <property type="term" value="C:chloroplast"/>
    <property type="evidence" value="ECO:0007669"/>
    <property type="project" value="UniProtKB-SubCell"/>
</dbReference>
<dbReference type="CDD" id="cd06850">
    <property type="entry name" value="biotinyl_domain"/>
    <property type="match status" value="1"/>
</dbReference>
<dbReference type="GO" id="GO:0009317">
    <property type="term" value="C:acetyl-CoA carboxylase complex"/>
    <property type="evidence" value="ECO:0007669"/>
    <property type="project" value="InterPro"/>
</dbReference>
<dbReference type="InterPro" id="IPR050709">
    <property type="entry name" value="Biotin_Carboxyl_Carrier/Decarb"/>
</dbReference>
<dbReference type="PANTHER" id="PTHR45266:SF3">
    <property type="entry name" value="OXALOACETATE DECARBOXYLASE ALPHA CHAIN"/>
    <property type="match status" value="1"/>
</dbReference>
<gene>
    <name evidence="5" type="primary">accB</name>
</gene>
<evidence type="ECO:0000256" key="2">
    <source>
        <dbReference type="ARBA" id="ARBA00023267"/>
    </source>
</evidence>
<dbReference type="InterPro" id="IPR001249">
    <property type="entry name" value="AcCoA_biotinCC"/>
</dbReference>
<organism evidence="5">
    <name type="scientific">Bostrychia tenella</name>
    <dbReference type="NCBI Taxonomy" id="324755"/>
    <lineage>
        <taxon>Eukaryota</taxon>
        <taxon>Rhodophyta</taxon>
        <taxon>Florideophyceae</taxon>
        <taxon>Rhodymeniophycidae</taxon>
        <taxon>Ceramiales</taxon>
        <taxon>Rhodomelaceae</taxon>
        <taxon>Bostrychia</taxon>
    </lineage>
</organism>
<dbReference type="InterPro" id="IPR011053">
    <property type="entry name" value="Single_hybrid_motif"/>
</dbReference>
<keyword evidence="3" id="KW-0443">Lipid metabolism</keyword>
<keyword evidence="3 5" id="KW-0150">Chloroplast</keyword>
<keyword evidence="3 5" id="KW-0934">Plastid</keyword>
<dbReference type="PANTHER" id="PTHR45266">
    <property type="entry name" value="OXALOACETATE DECARBOXYLASE ALPHA CHAIN"/>
    <property type="match status" value="1"/>
</dbReference>
<keyword evidence="3" id="KW-0276">Fatty acid metabolism</keyword>
<geneLocation type="chloroplast" evidence="5"/>
<dbReference type="UniPathway" id="UPA00094"/>
<dbReference type="PRINTS" id="PR01071">
    <property type="entry name" value="ACOABIOTINCC"/>
</dbReference>
<keyword evidence="3" id="KW-0275">Fatty acid biosynthesis</keyword>
<dbReference type="EMBL" id="MF101417">
    <property type="protein sequence ID" value="ARW61276.1"/>
    <property type="molecule type" value="Genomic_DNA"/>
</dbReference>
<reference evidence="5" key="1">
    <citation type="journal article" date="2017" name="J. Phycol.">
        <title>Analysis of chloroplast genomes and a supermatrix inform reclassification of the Rhodomelaceae (Rhodophyta).</title>
        <authorList>
            <person name="Diaz-Tapia P."/>
            <person name="Maggs C.A."/>
            <person name="West J.A."/>
            <person name="Verbruggen H."/>
        </authorList>
    </citation>
    <scope>NUCLEOTIDE SEQUENCE</scope>
    <source>
        <strain evidence="5">JW3079</strain>
    </source>
</reference>
<dbReference type="PROSITE" id="PS50968">
    <property type="entry name" value="BIOTINYL_LIPOYL"/>
    <property type="match status" value="1"/>
</dbReference>
<dbReference type="Pfam" id="PF00364">
    <property type="entry name" value="Biotin_lipoyl"/>
    <property type="match status" value="1"/>
</dbReference>
<evidence type="ECO:0000259" key="4">
    <source>
        <dbReference type="PROSITE" id="PS50968"/>
    </source>
</evidence>
<accession>A0A1Z1M5K4</accession>
<comment type="function">
    <text evidence="3">This protein is a component of the acetyl coenzyme A carboxylase complex; first, biotin carboxylase catalyzes the carboxylation of the carrier protein and then the transcarboxylase transfers the carboxyl group to form malonyl-CoA.</text>
</comment>
<dbReference type="SUPFAM" id="SSF51230">
    <property type="entry name" value="Single hybrid motif"/>
    <property type="match status" value="1"/>
</dbReference>
<dbReference type="RefSeq" id="YP_009392714.1">
    <property type="nucleotide sequence ID" value="NC_035264.1"/>
</dbReference>
<dbReference type="GO" id="GO:0006633">
    <property type="term" value="P:fatty acid biosynthetic process"/>
    <property type="evidence" value="ECO:0007669"/>
    <property type="project" value="UniProtKB-UniPathway"/>
</dbReference>
<dbReference type="GeneID" id="33354291"/>
<dbReference type="NCBIfam" id="TIGR00531">
    <property type="entry name" value="BCCP"/>
    <property type="match status" value="1"/>
</dbReference>
<dbReference type="AlphaFoldDB" id="A0A1Z1M5K4"/>
<dbReference type="GO" id="GO:0003989">
    <property type="term" value="F:acetyl-CoA carboxylase activity"/>
    <property type="evidence" value="ECO:0007669"/>
    <property type="project" value="InterPro"/>
</dbReference>
<evidence type="ECO:0000256" key="1">
    <source>
        <dbReference type="ARBA" id="ARBA00017562"/>
    </source>
</evidence>
<proteinExistence type="predicted"/>
<dbReference type="Gene3D" id="2.40.50.100">
    <property type="match status" value="1"/>
</dbReference>
<protein>
    <recommendedName>
        <fullName evidence="1 3">Biotin carboxyl carrier protein of acetyl-CoA carboxylase</fullName>
    </recommendedName>
</protein>
<comment type="pathway">
    <text evidence="3">Lipid metabolism; fatty acid biosynthesis.</text>
</comment>
<sequence length="178" mass="20468">MVLQLDNIKNFIRSIKKKQITKIIIKNNKTNILINKEKKVCYQYSSNQFYGITNNLKNNHYYNTFQANKHLEKDQLSNKFVSKSITKTKDNSEQSTSYSTIISPMVGTFYRSPAPNEQPFIGKNDIVKPKQTVCIIEAMKLMNEIEAEVNGEIVEILVNDGDIVDCGQALMKVKTKYF</sequence>
<name>A0A1Z1M5K4_9FLOR</name>
<comment type="subcellular location">
    <subcellularLocation>
        <location evidence="3">Plastid</location>
        <location evidence="3">Chloroplast</location>
    </subcellularLocation>
</comment>
<evidence type="ECO:0000313" key="5">
    <source>
        <dbReference type="EMBL" id="ARW61276.1"/>
    </source>
</evidence>
<keyword evidence="2 3" id="KW-0092">Biotin</keyword>
<evidence type="ECO:0000256" key="3">
    <source>
        <dbReference type="RuleBase" id="RU364072"/>
    </source>
</evidence>
<dbReference type="InterPro" id="IPR000089">
    <property type="entry name" value="Biotin_lipoyl"/>
</dbReference>
<keyword evidence="3" id="KW-0444">Lipid biosynthesis</keyword>